<keyword evidence="3" id="KW-0804">Transcription</keyword>
<keyword evidence="1" id="KW-0805">Transcription regulation</keyword>
<dbReference type="PANTHER" id="PTHR46796">
    <property type="entry name" value="HTH-TYPE TRANSCRIPTIONAL ACTIVATOR RHAS-RELATED"/>
    <property type="match status" value="1"/>
</dbReference>
<dbReference type="SUPFAM" id="SSF46689">
    <property type="entry name" value="Homeodomain-like"/>
    <property type="match status" value="2"/>
</dbReference>
<dbReference type="Proteomes" id="UP000317039">
    <property type="component" value="Chromosome"/>
</dbReference>
<evidence type="ECO:0000256" key="3">
    <source>
        <dbReference type="ARBA" id="ARBA00023163"/>
    </source>
</evidence>
<keyword evidence="2" id="KW-0238">DNA-binding</keyword>
<reference evidence="5 6" key="1">
    <citation type="submission" date="2019-07" db="EMBL/GenBank/DDBJ databases">
        <title>Complete Genome Sequence and Methylome Analysis of Nocardia otitidis-caviarum NEB252.</title>
        <authorList>
            <person name="Fomenkov A."/>
            <person name="Anton B.P."/>
            <person name="Vincze T."/>
            <person name="Roberts R.J."/>
        </authorList>
    </citation>
    <scope>NUCLEOTIDE SEQUENCE [LARGE SCALE GENOMIC DNA]</scope>
    <source>
        <strain evidence="5 6">NEB252</strain>
    </source>
</reference>
<dbReference type="InterPro" id="IPR037923">
    <property type="entry name" value="HTH-like"/>
</dbReference>
<dbReference type="InterPro" id="IPR009057">
    <property type="entry name" value="Homeodomain-like_sf"/>
</dbReference>
<gene>
    <name evidence="5" type="ORF">FOH10_15530</name>
</gene>
<dbReference type="InterPro" id="IPR003313">
    <property type="entry name" value="AraC-bd"/>
</dbReference>
<sequence length="272" mass="29624">MRVKKAGEHARLWTAAASPRVELLAARFETFAFDRHSHEQLSVGVIEQGAEGLHMAGGKVVIPAGQLVIINPGQVHTGFAAAESGWRYRMFYFDTELVEELAGELLGRSDVWFPETAVRDDELFARLRGVHREQELTGDPLTAESLLLAGLGAVLRRHARPGRAGAAGTPPRRGLDVARQVLHDRWAESVTIAELGAAAGIPRATLITAFREAYGLPPHAYLLRLRANRARRLLLAGRPPAEVAAATGFADQAHLTRICKRYFGVTPGAIRP</sequence>
<evidence type="ECO:0000256" key="2">
    <source>
        <dbReference type="ARBA" id="ARBA00023125"/>
    </source>
</evidence>
<name>A0A516NLX6_9NOCA</name>
<dbReference type="PANTHER" id="PTHR46796:SF2">
    <property type="entry name" value="TRANSCRIPTIONAL REGULATORY PROTEIN"/>
    <property type="match status" value="1"/>
</dbReference>
<dbReference type="SUPFAM" id="SSF51215">
    <property type="entry name" value="Regulatory protein AraC"/>
    <property type="match status" value="1"/>
</dbReference>
<dbReference type="GO" id="GO:0043565">
    <property type="term" value="F:sequence-specific DNA binding"/>
    <property type="evidence" value="ECO:0007669"/>
    <property type="project" value="InterPro"/>
</dbReference>
<feature type="domain" description="HTH araC/xylS-type" evidence="4">
    <location>
        <begin position="176"/>
        <end position="272"/>
    </location>
</feature>
<dbReference type="Pfam" id="PF12833">
    <property type="entry name" value="HTH_18"/>
    <property type="match status" value="1"/>
</dbReference>
<dbReference type="Gene3D" id="1.10.10.60">
    <property type="entry name" value="Homeodomain-like"/>
    <property type="match status" value="1"/>
</dbReference>
<dbReference type="EMBL" id="CP041695">
    <property type="protein sequence ID" value="QDP79910.1"/>
    <property type="molecule type" value="Genomic_DNA"/>
</dbReference>
<proteinExistence type="predicted"/>
<dbReference type="GO" id="GO:0003700">
    <property type="term" value="F:DNA-binding transcription factor activity"/>
    <property type="evidence" value="ECO:0007669"/>
    <property type="project" value="InterPro"/>
</dbReference>
<dbReference type="Pfam" id="PF02311">
    <property type="entry name" value="AraC_binding"/>
    <property type="match status" value="1"/>
</dbReference>
<evidence type="ECO:0000259" key="4">
    <source>
        <dbReference type="PROSITE" id="PS01124"/>
    </source>
</evidence>
<dbReference type="InterPro" id="IPR018060">
    <property type="entry name" value="HTH_AraC"/>
</dbReference>
<dbReference type="PROSITE" id="PS01124">
    <property type="entry name" value="HTH_ARAC_FAMILY_2"/>
    <property type="match status" value="1"/>
</dbReference>
<dbReference type="KEGG" id="nod:FOH10_15530"/>
<evidence type="ECO:0000313" key="5">
    <source>
        <dbReference type="EMBL" id="QDP79910.1"/>
    </source>
</evidence>
<organism evidence="5 6">
    <name type="scientific">Nocardia otitidiscaviarum</name>
    <dbReference type="NCBI Taxonomy" id="1823"/>
    <lineage>
        <taxon>Bacteria</taxon>
        <taxon>Bacillati</taxon>
        <taxon>Actinomycetota</taxon>
        <taxon>Actinomycetes</taxon>
        <taxon>Mycobacteriales</taxon>
        <taxon>Nocardiaceae</taxon>
        <taxon>Nocardia</taxon>
    </lineage>
</organism>
<evidence type="ECO:0000256" key="1">
    <source>
        <dbReference type="ARBA" id="ARBA00023015"/>
    </source>
</evidence>
<protein>
    <submittedName>
        <fullName evidence="5">AraC family transcriptional regulator</fullName>
    </submittedName>
</protein>
<accession>A0A516NLX6</accession>
<evidence type="ECO:0000313" key="6">
    <source>
        <dbReference type="Proteomes" id="UP000317039"/>
    </source>
</evidence>
<dbReference type="InterPro" id="IPR050204">
    <property type="entry name" value="AraC_XylS_family_regulators"/>
</dbReference>
<dbReference type="SMART" id="SM00342">
    <property type="entry name" value="HTH_ARAC"/>
    <property type="match status" value="1"/>
</dbReference>
<dbReference type="AlphaFoldDB" id="A0A516NLX6"/>